<feature type="transmembrane region" description="Helical" evidence="1">
    <location>
        <begin position="20"/>
        <end position="42"/>
    </location>
</feature>
<dbReference type="AlphaFoldDB" id="A0A0E9QKA2"/>
<protein>
    <submittedName>
        <fullName evidence="2">Uncharacterized protein</fullName>
    </submittedName>
</protein>
<sequence length="52" mass="5785">MNGYRNVTVNLSGQILNESGMFRLINLLLILPMVCQICGILAKFGHNTGLHR</sequence>
<reference evidence="2" key="2">
    <citation type="journal article" date="2015" name="Fish Shellfish Immunol.">
        <title>Early steps in the European eel (Anguilla anguilla)-Vibrio vulnificus interaction in the gills: Role of the RtxA13 toxin.</title>
        <authorList>
            <person name="Callol A."/>
            <person name="Pajuelo D."/>
            <person name="Ebbesson L."/>
            <person name="Teles M."/>
            <person name="MacKenzie S."/>
            <person name="Amaro C."/>
        </authorList>
    </citation>
    <scope>NUCLEOTIDE SEQUENCE</scope>
</reference>
<organism evidence="2">
    <name type="scientific">Anguilla anguilla</name>
    <name type="common">European freshwater eel</name>
    <name type="synonym">Muraena anguilla</name>
    <dbReference type="NCBI Taxonomy" id="7936"/>
    <lineage>
        <taxon>Eukaryota</taxon>
        <taxon>Metazoa</taxon>
        <taxon>Chordata</taxon>
        <taxon>Craniata</taxon>
        <taxon>Vertebrata</taxon>
        <taxon>Euteleostomi</taxon>
        <taxon>Actinopterygii</taxon>
        <taxon>Neopterygii</taxon>
        <taxon>Teleostei</taxon>
        <taxon>Anguilliformes</taxon>
        <taxon>Anguillidae</taxon>
        <taxon>Anguilla</taxon>
    </lineage>
</organism>
<evidence type="ECO:0000256" key="1">
    <source>
        <dbReference type="SAM" id="Phobius"/>
    </source>
</evidence>
<name>A0A0E9QKA2_ANGAN</name>
<keyword evidence="1" id="KW-0472">Membrane</keyword>
<dbReference type="EMBL" id="GBXM01091276">
    <property type="protein sequence ID" value="JAH17301.1"/>
    <property type="molecule type" value="Transcribed_RNA"/>
</dbReference>
<proteinExistence type="predicted"/>
<keyword evidence="1" id="KW-1133">Transmembrane helix</keyword>
<keyword evidence="1" id="KW-0812">Transmembrane</keyword>
<evidence type="ECO:0000313" key="2">
    <source>
        <dbReference type="EMBL" id="JAH17301.1"/>
    </source>
</evidence>
<reference evidence="2" key="1">
    <citation type="submission" date="2014-11" db="EMBL/GenBank/DDBJ databases">
        <authorList>
            <person name="Amaro Gonzalez C."/>
        </authorList>
    </citation>
    <scope>NUCLEOTIDE SEQUENCE</scope>
</reference>
<accession>A0A0E9QKA2</accession>